<evidence type="ECO:0000313" key="1">
    <source>
        <dbReference type="EMBL" id="CAG8438607.1"/>
    </source>
</evidence>
<accession>A0A9N8V670</accession>
<dbReference type="EMBL" id="CAJVPV010000018">
    <property type="protein sequence ID" value="CAG8438607.1"/>
    <property type="molecule type" value="Genomic_DNA"/>
</dbReference>
<reference evidence="1" key="1">
    <citation type="submission" date="2021-06" db="EMBL/GenBank/DDBJ databases">
        <authorList>
            <person name="Kallberg Y."/>
            <person name="Tangrot J."/>
            <person name="Rosling A."/>
        </authorList>
    </citation>
    <scope>NUCLEOTIDE SEQUENCE</scope>
    <source>
        <strain evidence="1">CL551</strain>
    </source>
</reference>
<gene>
    <name evidence="1" type="ORF">AMORRO_LOCUS106</name>
</gene>
<protein>
    <submittedName>
        <fullName evidence="1">17811_t:CDS:1</fullName>
    </submittedName>
</protein>
<name>A0A9N8V670_9GLOM</name>
<organism evidence="1 2">
    <name type="scientific">Acaulospora morrowiae</name>
    <dbReference type="NCBI Taxonomy" id="94023"/>
    <lineage>
        <taxon>Eukaryota</taxon>
        <taxon>Fungi</taxon>
        <taxon>Fungi incertae sedis</taxon>
        <taxon>Mucoromycota</taxon>
        <taxon>Glomeromycotina</taxon>
        <taxon>Glomeromycetes</taxon>
        <taxon>Diversisporales</taxon>
        <taxon>Acaulosporaceae</taxon>
        <taxon>Acaulospora</taxon>
    </lineage>
</organism>
<dbReference type="Proteomes" id="UP000789342">
    <property type="component" value="Unassembled WGS sequence"/>
</dbReference>
<comment type="caution">
    <text evidence="1">The sequence shown here is derived from an EMBL/GenBank/DDBJ whole genome shotgun (WGS) entry which is preliminary data.</text>
</comment>
<sequence>MLHVSTLKRRLKTLITEFERARHIWFELNDNGFTLANSLIKLRLQERKVEFPTCLLSELDAELDDSLDSMEKHGEENSNENTFSLSQSWQQVLEKMASQYAKMKMQILQIEFLLEEACESLGDEFVYNTPVPPFYVNREQAIVLLSTWLNQPYINDDKIKEFESICELELEFEEKQ</sequence>
<evidence type="ECO:0000313" key="2">
    <source>
        <dbReference type="Proteomes" id="UP000789342"/>
    </source>
</evidence>
<dbReference type="AlphaFoldDB" id="A0A9N8V670"/>
<dbReference type="OrthoDB" id="17066at2759"/>
<proteinExistence type="predicted"/>
<keyword evidence="2" id="KW-1185">Reference proteome</keyword>